<dbReference type="InterPro" id="IPR051819">
    <property type="entry name" value="PTS_sugar-specific_EIIB"/>
</dbReference>
<feature type="domain" description="PTS EIIB type-3" evidence="8">
    <location>
        <begin position="2"/>
        <end position="102"/>
    </location>
</feature>
<organism evidence="9 10">
    <name type="scientific">Companilactobacillus bobalius DSM 19674</name>
    <dbReference type="NCBI Taxonomy" id="1423788"/>
    <lineage>
        <taxon>Bacteria</taxon>
        <taxon>Bacillati</taxon>
        <taxon>Bacillota</taxon>
        <taxon>Bacilli</taxon>
        <taxon>Lactobacillales</taxon>
        <taxon>Lactobacillaceae</taxon>
        <taxon>Companilactobacillus</taxon>
        <taxon>Companilactobacillus bobalius</taxon>
    </lineage>
</organism>
<dbReference type="InterPro" id="IPR036095">
    <property type="entry name" value="PTS_EIIB-like_sf"/>
</dbReference>
<dbReference type="PATRIC" id="fig|1423788.3.peg.1856"/>
<dbReference type="GO" id="GO:0008982">
    <property type="term" value="F:protein-N(PI)-phosphohistidine-sugar phosphotransferase activity"/>
    <property type="evidence" value="ECO:0007669"/>
    <property type="project" value="InterPro"/>
</dbReference>
<keyword evidence="1" id="KW-0813">Transport</keyword>
<evidence type="ECO:0000313" key="9">
    <source>
        <dbReference type="EMBL" id="KRK82994.1"/>
    </source>
</evidence>
<keyword evidence="10" id="KW-1185">Reference proteome</keyword>
<evidence type="ECO:0000256" key="6">
    <source>
        <dbReference type="ARBA" id="ARBA00022777"/>
    </source>
</evidence>
<dbReference type="AlphaFoldDB" id="A0A0R1KSE0"/>
<evidence type="ECO:0000256" key="1">
    <source>
        <dbReference type="ARBA" id="ARBA00022448"/>
    </source>
</evidence>
<dbReference type="Proteomes" id="UP000051515">
    <property type="component" value="Unassembled WGS sequence"/>
</dbReference>
<dbReference type="PROSITE" id="PS51100">
    <property type="entry name" value="PTS_EIIB_TYPE_3"/>
    <property type="match status" value="1"/>
</dbReference>
<dbReference type="STRING" id="1423788.FC78_GL001800"/>
<keyword evidence="5" id="KW-0598">Phosphotransferase system</keyword>
<keyword evidence="3" id="KW-0762">Sugar transport</keyword>
<dbReference type="PANTHER" id="PTHR34581:SF2">
    <property type="entry name" value="PTS SYSTEM N,N'-DIACETYLCHITOBIOSE-SPECIFIC EIIB COMPONENT"/>
    <property type="match status" value="1"/>
</dbReference>
<protein>
    <recommendedName>
        <fullName evidence="8">PTS EIIB type-3 domain-containing protein</fullName>
    </recommendedName>
</protein>
<dbReference type="RefSeq" id="WP_056952220.1">
    <property type="nucleotide sequence ID" value="NZ_AZDY01000037.1"/>
</dbReference>
<dbReference type="GO" id="GO:0009401">
    <property type="term" value="P:phosphoenolpyruvate-dependent sugar phosphotransferase system"/>
    <property type="evidence" value="ECO:0007669"/>
    <property type="project" value="UniProtKB-KW"/>
</dbReference>
<evidence type="ECO:0000256" key="7">
    <source>
        <dbReference type="PROSITE-ProRule" id="PRU00423"/>
    </source>
</evidence>
<dbReference type="CDD" id="cd05564">
    <property type="entry name" value="PTS_IIB_chitobiose_lichenan"/>
    <property type="match status" value="1"/>
</dbReference>
<feature type="modified residue" description="Phosphocysteine; by EIIA" evidence="7">
    <location>
        <position position="9"/>
    </location>
</feature>
<dbReference type="InterPro" id="IPR013012">
    <property type="entry name" value="PTS_EIIB_3"/>
</dbReference>
<evidence type="ECO:0000256" key="4">
    <source>
        <dbReference type="ARBA" id="ARBA00022679"/>
    </source>
</evidence>
<gene>
    <name evidence="9" type="ORF">FC78_GL001800</name>
</gene>
<keyword evidence="2" id="KW-0597">Phosphoprotein</keyword>
<dbReference type="Gene3D" id="3.40.50.2300">
    <property type="match status" value="1"/>
</dbReference>
<dbReference type="PANTHER" id="PTHR34581">
    <property type="entry name" value="PTS SYSTEM N,N'-DIACETYLCHITOBIOSE-SPECIFIC EIIB COMPONENT"/>
    <property type="match status" value="1"/>
</dbReference>
<dbReference type="OrthoDB" id="9808134at2"/>
<evidence type="ECO:0000256" key="5">
    <source>
        <dbReference type="ARBA" id="ARBA00022683"/>
    </source>
</evidence>
<reference evidence="9 10" key="1">
    <citation type="journal article" date="2015" name="Genome Announc.">
        <title>Expanding the biotechnology potential of lactobacilli through comparative genomics of 213 strains and associated genera.</title>
        <authorList>
            <person name="Sun Z."/>
            <person name="Harris H.M."/>
            <person name="McCann A."/>
            <person name="Guo C."/>
            <person name="Argimon S."/>
            <person name="Zhang W."/>
            <person name="Yang X."/>
            <person name="Jeffery I.B."/>
            <person name="Cooney J.C."/>
            <person name="Kagawa T.F."/>
            <person name="Liu W."/>
            <person name="Song Y."/>
            <person name="Salvetti E."/>
            <person name="Wrobel A."/>
            <person name="Rasinkangas P."/>
            <person name="Parkhill J."/>
            <person name="Rea M.C."/>
            <person name="O'Sullivan O."/>
            <person name="Ritari J."/>
            <person name="Douillard F.P."/>
            <person name="Paul Ross R."/>
            <person name="Yang R."/>
            <person name="Briner A.E."/>
            <person name="Felis G.E."/>
            <person name="de Vos W.M."/>
            <person name="Barrangou R."/>
            <person name="Klaenhammer T.R."/>
            <person name="Caufield P.W."/>
            <person name="Cui Y."/>
            <person name="Zhang H."/>
            <person name="O'Toole P.W."/>
        </authorList>
    </citation>
    <scope>NUCLEOTIDE SEQUENCE [LARGE SCALE GENOMIC DNA]</scope>
    <source>
        <strain evidence="9 10">DSM 19674</strain>
    </source>
</reference>
<evidence type="ECO:0000256" key="3">
    <source>
        <dbReference type="ARBA" id="ARBA00022597"/>
    </source>
</evidence>
<accession>A0A0R1KSE0</accession>
<sequence length="102" mass="11267">MSLKVLLVCGTGASSGFMAVSMRKAAKKQGLDYQIQARSEAELENYLDETDVIMIGPHLSFMEAEIKQVVSGTKKKVILMNPDYYAMLDGKQALEHLQSVLN</sequence>
<comment type="caution">
    <text evidence="9">The sequence shown here is derived from an EMBL/GenBank/DDBJ whole genome shotgun (WGS) entry which is preliminary data.</text>
</comment>
<name>A0A0R1KSE0_9LACO</name>
<dbReference type="InterPro" id="IPR003501">
    <property type="entry name" value="PTS_EIIB_2/3"/>
</dbReference>
<evidence type="ECO:0000256" key="2">
    <source>
        <dbReference type="ARBA" id="ARBA00022553"/>
    </source>
</evidence>
<dbReference type="EMBL" id="AZDY01000037">
    <property type="protein sequence ID" value="KRK82994.1"/>
    <property type="molecule type" value="Genomic_DNA"/>
</dbReference>
<keyword evidence="4" id="KW-0808">Transferase</keyword>
<dbReference type="SUPFAM" id="SSF52794">
    <property type="entry name" value="PTS system IIB component-like"/>
    <property type="match status" value="1"/>
</dbReference>
<dbReference type="GO" id="GO:0016301">
    <property type="term" value="F:kinase activity"/>
    <property type="evidence" value="ECO:0007669"/>
    <property type="project" value="UniProtKB-KW"/>
</dbReference>
<evidence type="ECO:0000259" key="8">
    <source>
        <dbReference type="PROSITE" id="PS51100"/>
    </source>
</evidence>
<dbReference type="Pfam" id="PF02302">
    <property type="entry name" value="PTS_IIB"/>
    <property type="match status" value="1"/>
</dbReference>
<evidence type="ECO:0000313" key="10">
    <source>
        <dbReference type="Proteomes" id="UP000051515"/>
    </source>
</evidence>
<proteinExistence type="predicted"/>
<keyword evidence="6" id="KW-0418">Kinase</keyword>